<dbReference type="RefSeq" id="WP_075651187.1">
    <property type="nucleotide sequence ID" value="NZ_AP019659.1"/>
</dbReference>
<feature type="transmembrane region" description="Helical" evidence="7">
    <location>
        <begin position="434"/>
        <end position="454"/>
    </location>
</feature>
<reference evidence="8 9" key="1">
    <citation type="submission" date="2016-09" db="EMBL/GenBank/DDBJ databases">
        <title>Genomic Taxonomy of the Vibrionaceae.</title>
        <authorList>
            <person name="Gonzalez-Castillo A."/>
            <person name="Gomez-Gil B."/>
            <person name="Enciso-Ibarra K."/>
        </authorList>
    </citation>
    <scope>NUCLEOTIDE SEQUENCE [LARGE SCALE GENOMIC DNA]</scope>
    <source>
        <strain evidence="8 9">CAIM 1731</strain>
    </source>
</reference>
<evidence type="ECO:0000256" key="3">
    <source>
        <dbReference type="ARBA" id="ARBA00022692"/>
    </source>
</evidence>
<dbReference type="PROSITE" id="PS50283">
    <property type="entry name" value="NA_SOLUT_SYMP_3"/>
    <property type="match status" value="1"/>
</dbReference>
<feature type="transmembrane region" description="Helical" evidence="7">
    <location>
        <begin position="328"/>
        <end position="356"/>
    </location>
</feature>
<comment type="subcellular location">
    <subcellularLocation>
        <location evidence="1">Membrane</location>
        <topology evidence="1">Multi-pass membrane protein</topology>
    </subcellularLocation>
</comment>
<feature type="transmembrane region" description="Helical" evidence="7">
    <location>
        <begin position="377"/>
        <end position="397"/>
    </location>
</feature>
<feature type="transmembrane region" description="Helical" evidence="7">
    <location>
        <begin position="460"/>
        <end position="482"/>
    </location>
</feature>
<dbReference type="InterPro" id="IPR038377">
    <property type="entry name" value="Na/Glc_symporter_sf"/>
</dbReference>
<evidence type="ECO:0000256" key="5">
    <source>
        <dbReference type="ARBA" id="ARBA00023136"/>
    </source>
</evidence>
<comment type="caution">
    <text evidence="8">The sequence shown here is derived from an EMBL/GenBank/DDBJ whole genome shotgun (WGS) entry which is preliminary data.</text>
</comment>
<dbReference type="InterPro" id="IPR001734">
    <property type="entry name" value="Na/solute_symporter"/>
</dbReference>
<evidence type="ECO:0000313" key="8">
    <source>
        <dbReference type="EMBL" id="OLQ87846.1"/>
    </source>
</evidence>
<feature type="transmembrane region" description="Helical" evidence="7">
    <location>
        <begin position="280"/>
        <end position="306"/>
    </location>
</feature>
<keyword evidence="5 7" id="KW-0472">Membrane</keyword>
<dbReference type="PANTHER" id="PTHR11819:SF195">
    <property type="entry name" value="SODIUM_GLUCOSE COTRANSPORTER 4"/>
    <property type="match status" value="1"/>
</dbReference>
<dbReference type="Pfam" id="PF00474">
    <property type="entry name" value="SSF"/>
    <property type="match status" value="1"/>
</dbReference>
<evidence type="ECO:0000256" key="1">
    <source>
        <dbReference type="ARBA" id="ARBA00004141"/>
    </source>
</evidence>
<feature type="transmembrane region" description="Helical" evidence="7">
    <location>
        <begin position="502"/>
        <end position="521"/>
    </location>
</feature>
<evidence type="ECO:0000256" key="7">
    <source>
        <dbReference type="SAM" id="Phobius"/>
    </source>
</evidence>
<dbReference type="EMBL" id="MJMI01000116">
    <property type="protein sequence ID" value="OLQ87846.1"/>
    <property type="molecule type" value="Genomic_DNA"/>
</dbReference>
<feature type="transmembrane region" description="Helical" evidence="7">
    <location>
        <begin position="403"/>
        <end position="427"/>
    </location>
</feature>
<feature type="transmembrane region" description="Helical" evidence="7">
    <location>
        <begin position="533"/>
        <end position="553"/>
    </location>
</feature>
<keyword evidence="3 7" id="KW-0812">Transmembrane</keyword>
<feature type="transmembrane region" description="Helical" evidence="7">
    <location>
        <begin position="240"/>
        <end position="259"/>
    </location>
</feature>
<evidence type="ECO:0000256" key="4">
    <source>
        <dbReference type="ARBA" id="ARBA00022989"/>
    </source>
</evidence>
<dbReference type="NCBIfam" id="NF007790">
    <property type="entry name" value="PRK10484.1"/>
    <property type="match status" value="1"/>
</dbReference>
<evidence type="ECO:0000256" key="2">
    <source>
        <dbReference type="ARBA" id="ARBA00006434"/>
    </source>
</evidence>
<evidence type="ECO:0000256" key="6">
    <source>
        <dbReference type="RuleBase" id="RU362091"/>
    </source>
</evidence>
<keyword evidence="9" id="KW-1185">Reference proteome</keyword>
<name>A0ABX3FD38_9VIBR</name>
<feature type="transmembrane region" description="Helical" evidence="7">
    <location>
        <begin position="191"/>
        <end position="211"/>
    </location>
</feature>
<dbReference type="Gene3D" id="1.20.1730.10">
    <property type="entry name" value="Sodium/glucose cotransporter"/>
    <property type="match status" value="1"/>
</dbReference>
<gene>
    <name evidence="8" type="ORF">BIY21_16565</name>
</gene>
<protein>
    <submittedName>
        <fullName evidence="8">Solute:sodium symporter family transporter</fullName>
    </submittedName>
</protein>
<dbReference type="Proteomes" id="UP000186206">
    <property type="component" value="Unassembled WGS sequence"/>
</dbReference>
<comment type="similarity">
    <text evidence="2 6">Belongs to the sodium:solute symporter (SSF) (TC 2.A.21) family.</text>
</comment>
<organism evidence="8 9">
    <name type="scientific">Vibrio ponticus</name>
    <dbReference type="NCBI Taxonomy" id="265668"/>
    <lineage>
        <taxon>Bacteria</taxon>
        <taxon>Pseudomonadati</taxon>
        <taxon>Pseudomonadota</taxon>
        <taxon>Gammaproteobacteria</taxon>
        <taxon>Vibrionales</taxon>
        <taxon>Vibrionaceae</taxon>
        <taxon>Vibrio</taxon>
    </lineage>
</organism>
<keyword evidence="4 7" id="KW-1133">Transmembrane helix</keyword>
<evidence type="ECO:0000313" key="9">
    <source>
        <dbReference type="Proteomes" id="UP000186206"/>
    </source>
</evidence>
<sequence>MLAFISFIGFTLFVAGFAYYKTRSTDVTGSSEGYFLGGRSLTGIYIGGSMLLMNLSTEHLVGLNGLAFRTGFIVMAWEVMAAMTIVLFAIFFLPRYLKLGISTIPEYLEKRFDKQTLTITSILFLAMYVISLLPIVLYTGAIALESLFQVSNVFDVDKTTALWVMVWGVGSIGALYAIFGGIKAIAVADTINGVGLILGGLLVTLFALAYVGDGDVWGGLVEVYEANPDKFNSIGDEDSMVPFSTLFTGLIVSNMFFWCTNQSIVQKALGAKNLAEGQKGVLLCAFFKLMIPSIIILPGIIAFHIFNGEISNPDHAYPSLVQIVLPEMLVGFFAAVVVGAVFSTFSGGLNSSVALFTVNIFKKSLRPDATEEQLVKFGKWFGLSLALISMIVAPLVANAPNGLFYLIQQLQGLFNSPILSVVLVGLLTKRVPAIAAKLGLLFGVSAYILFNFVFTVDIHFFHLVGALFVANVIFMLAVGYFYPQEAHVDVYTEQVDITPWSMTPAVAVLITLSSVSMYIFLAHNVPGWLMTTYYVLAAGALGYVFWQIARVLMNSPRVRMMRASSE</sequence>
<dbReference type="PANTHER" id="PTHR11819">
    <property type="entry name" value="SOLUTE CARRIER FAMILY 5"/>
    <property type="match status" value="1"/>
</dbReference>
<proteinExistence type="inferred from homology"/>
<accession>A0ABX3FD38</accession>
<feature type="transmembrane region" description="Helical" evidence="7">
    <location>
        <begin position="117"/>
        <end position="141"/>
    </location>
</feature>
<feature type="transmembrane region" description="Helical" evidence="7">
    <location>
        <begin position="161"/>
        <end position="179"/>
    </location>
</feature>
<dbReference type="CDD" id="cd10328">
    <property type="entry name" value="SLC5sbd_YidK"/>
    <property type="match status" value="1"/>
</dbReference>
<dbReference type="NCBIfam" id="TIGR00813">
    <property type="entry name" value="sss"/>
    <property type="match status" value="1"/>
</dbReference>
<feature type="transmembrane region" description="Helical" evidence="7">
    <location>
        <begin position="72"/>
        <end position="97"/>
    </location>
</feature>